<accession>A0A7E4VZ38</accession>
<reference evidence="3" key="2">
    <citation type="submission" date="2020-10" db="UniProtKB">
        <authorList>
            <consortium name="WormBaseParasite"/>
        </authorList>
    </citation>
    <scope>IDENTIFICATION</scope>
</reference>
<dbReference type="WBParaSite" id="Pan_g4479.t1">
    <property type="protein sequence ID" value="Pan_g4479.t1"/>
    <property type="gene ID" value="Pan_g4479"/>
</dbReference>
<name>A0A7E4VZ38_PANRE</name>
<organism evidence="2 3">
    <name type="scientific">Panagrellus redivivus</name>
    <name type="common">Microworm</name>
    <dbReference type="NCBI Taxonomy" id="6233"/>
    <lineage>
        <taxon>Eukaryota</taxon>
        <taxon>Metazoa</taxon>
        <taxon>Ecdysozoa</taxon>
        <taxon>Nematoda</taxon>
        <taxon>Chromadorea</taxon>
        <taxon>Rhabditida</taxon>
        <taxon>Tylenchina</taxon>
        <taxon>Panagrolaimomorpha</taxon>
        <taxon>Panagrolaimoidea</taxon>
        <taxon>Panagrolaimidae</taxon>
        <taxon>Panagrellus</taxon>
    </lineage>
</organism>
<feature type="region of interest" description="Disordered" evidence="1">
    <location>
        <begin position="1"/>
        <end position="20"/>
    </location>
</feature>
<dbReference type="AlphaFoldDB" id="A0A7E4VZ38"/>
<keyword evidence="2" id="KW-1185">Reference proteome</keyword>
<dbReference type="Proteomes" id="UP000492821">
    <property type="component" value="Unassembled WGS sequence"/>
</dbReference>
<protein>
    <submittedName>
        <fullName evidence="3">KID domain-containing protein</fullName>
    </submittedName>
</protein>
<sequence>MVMLPMHLSTNTPSTSTGNNARLDARRLALEASARVRAGTISGGTVRCVLPIPVVGSIPMRVKVRPTVSNDNEDSAPYPPRERLFASRPATVAARKKRNPMFIDFAQVVRDKSDKAGGNQE</sequence>
<feature type="compositionally biased region" description="Low complexity" evidence="1">
    <location>
        <begin position="9"/>
        <end position="20"/>
    </location>
</feature>
<evidence type="ECO:0000313" key="2">
    <source>
        <dbReference type="Proteomes" id="UP000492821"/>
    </source>
</evidence>
<evidence type="ECO:0000313" key="3">
    <source>
        <dbReference type="WBParaSite" id="Pan_g4479.t1"/>
    </source>
</evidence>
<proteinExistence type="predicted"/>
<reference evidence="2" key="1">
    <citation type="journal article" date="2013" name="Genetics">
        <title>The draft genome and transcriptome of Panagrellus redivivus are shaped by the harsh demands of a free-living lifestyle.</title>
        <authorList>
            <person name="Srinivasan J."/>
            <person name="Dillman A.R."/>
            <person name="Macchietto M.G."/>
            <person name="Heikkinen L."/>
            <person name="Lakso M."/>
            <person name="Fracchia K.M."/>
            <person name="Antoshechkin I."/>
            <person name="Mortazavi A."/>
            <person name="Wong G."/>
            <person name="Sternberg P.W."/>
        </authorList>
    </citation>
    <scope>NUCLEOTIDE SEQUENCE [LARGE SCALE GENOMIC DNA]</scope>
    <source>
        <strain evidence="2">MT8872</strain>
    </source>
</reference>
<evidence type="ECO:0000256" key="1">
    <source>
        <dbReference type="SAM" id="MobiDB-lite"/>
    </source>
</evidence>